<organism evidence="3">
    <name type="scientific">Aureococcus anophagefferens</name>
    <name type="common">Harmful bloom alga</name>
    <dbReference type="NCBI Taxonomy" id="44056"/>
    <lineage>
        <taxon>Eukaryota</taxon>
        <taxon>Sar</taxon>
        <taxon>Stramenopiles</taxon>
        <taxon>Ochrophyta</taxon>
        <taxon>Pelagophyceae</taxon>
        <taxon>Pelagomonadales</taxon>
        <taxon>Pelagomonadaceae</taxon>
        <taxon>Aureococcus</taxon>
    </lineage>
</organism>
<proteinExistence type="evidence at transcript level"/>
<dbReference type="EMBL" id="HF571340">
    <property type="protein sequence ID" value="CCQ25778.1"/>
    <property type="molecule type" value="mRNA"/>
</dbReference>
<dbReference type="EMBL" id="HF571343">
    <property type="protein sequence ID" value="CCQ25781.1"/>
    <property type="molecule type" value="mRNA"/>
</dbReference>
<evidence type="ECO:0000256" key="1">
    <source>
        <dbReference type="SAM" id="MobiDB-lite"/>
    </source>
</evidence>
<feature type="compositionally biased region" description="Basic and acidic residues" evidence="1">
    <location>
        <begin position="8"/>
        <end position="29"/>
    </location>
</feature>
<dbReference type="AlphaFoldDB" id="R4ZCX7"/>
<feature type="non-terminal residue" evidence="3">
    <location>
        <position position="1"/>
    </location>
</feature>
<feature type="compositionally biased region" description="Basic and acidic residues" evidence="1">
    <location>
        <begin position="50"/>
        <end position="63"/>
    </location>
</feature>
<sequence>APGLYGEPARRLQGERRQEPQRLGRDAHGRRGHGLRRREVQAPRRLPRGLPDEPAERLLPRPR</sequence>
<reference evidence="3" key="2">
    <citation type="journal article" date="2014" name="Environ. Microbiol.">
        <title>Expression of a xanthine permease and phosphate transporter in cultures and field populations of the harmful alga Aureococcus anophagefferens: tracking nutritional deficiency during brown tides.</title>
        <authorList>
            <person name="Wurch L.L."/>
            <person name="Gobler C.J."/>
            <person name="Dyhrman S.T."/>
        </authorList>
    </citation>
    <scope>NUCLEOTIDE SEQUENCE</scope>
    <source>
        <strain evidence="3">Sample 7-13-9</strain>
        <strain evidence="2">Sample 7-6-9</strain>
    </source>
</reference>
<accession>R4ZCX7</accession>
<evidence type="ECO:0000313" key="3">
    <source>
        <dbReference type="EMBL" id="CCQ25781.1"/>
    </source>
</evidence>
<protein>
    <submittedName>
        <fullName evidence="3">Ubiquitin-conjugating enzyme</fullName>
    </submittedName>
</protein>
<name>R4ZCX7_AURAN</name>
<evidence type="ECO:0000313" key="2">
    <source>
        <dbReference type="EMBL" id="CCQ25778.1"/>
    </source>
</evidence>
<gene>
    <name evidence="3" type="primary">UbE2</name>
</gene>
<reference evidence="3" key="1">
    <citation type="submission" date="2013-01" db="EMBL/GenBank/DDBJ databases">
        <authorList>
            <person name="Wurch L."/>
        </authorList>
    </citation>
    <scope>NUCLEOTIDE SEQUENCE</scope>
    <source>
        <strain evidence="3">Sample 7-13-9</strain>
        <strain evidence="2">Sample 7-6-9</strain>
    </source>
</reference>
<feature type="region of interest" description="Disordered" evidence="1">
    <location>
        <begin position="1"/>
        <end position="63"/>
    </location>
</feature>
<feature type="non-terminal residue" evidence="3">
    <location>
        <position position="63"/>
    </location>
</feature>